<keyword evidence="5 10" id="KW-0548">Nucleotidyltransferase</keyword>
<feature type="transmembrane region" description="Helical" evidence="10">
    <location>
        <begin position="37"/>
        <end position="56"/>
    </location>
</feature>
<keyword evidence="6 10" id="KW-0547">Nucleotide-binding</keyword>
<dbReference type="OrthoDB" id="9807385at2"/>
<keyword evidence="3 10" id="KW-0808">Transferase</keyword>
<dbReference type="InterPro" id="IPR034701">
    <property type="entry name" value="CdaA"/>
</dbReference>
<dbReference type="GO" id="GO:0006171">
    <property type="term" value="P:cAMP biosynthetic process"/>
    <property type="evidence" value="ECO:0007669"/>
    <property type="project" value="InterPro"/>
</dbReference>
<comment type="catalytic activity">
    <reaction evidence="1 10">
        <text>2 ATP = 3',3'-c-di-AMP + 2 diphosphate</text>
        <dbReference type="Rhea" id="RHEA:35655"/>
        <dbReference type="ChEBI" id="CHEBI:30616"/>
        <dbReference type="ChEBI" id="CHEBI:33019"/>
        <dbReference type="ChEBI" id="CHEBI:71500"/>
        <dbReference type="EC" id="2.7.7.85"/>
    </reaction>
</comment>
<gene>
    <name evidence="10" type="primary">dacA</name>
    <name evidence="12" type="ORF">SAMN04488112_11298</name>
</gene>
<evidence type="ECO:0000256" key="1">
    <source>
        <dbReference type="ARBA" id="ARBA00000877"/>
    </source>
</evidence>
<dbReference type="PIRSF" id="PIRSF004793">
    <property type="entry name" value="UCP004793"/>
    <property type="match status" value="1"/>
</dbReference>
<dbReference type="InterPro" id="IPR036888">
    <property type="entry name" value="DNA_integrity_DisA_N_sf"/>
</dbReference>
<dbReference type="GO" id="GO:0004016">
    <property type="term" value="F:adenylate cyclase activity"/>
    <property type="evidence" value="ECO:0007669"/>
    <property type="project" value="UniProtKB-UniRule"/>
</dbReference>
<dbReference type="Gene3D" id="3.40.1700.10">
    <property type="entry name" value="DNA integrity scanning protein, DisA, N-terminal domain"/>
    <property type="match status" value="1"/>
</dbReference>
<evidence type="ECO:0000256" key="7">
    <source>
        <dbReference type="ARBA" id="ARBA00022840"/>
    </source>
</evidence>
<dbReference type="FunFam" id="3.40.1700.10:FF:000002">
    <property type="entry name" value="Diadenylate cyclase"/>
    <property type="match status" value="1"/>
</dbReference>
<dbReference type="EMBL" id="FMZA01000012">
    <property type="protein sequence ID" value="SDC65440.1"/>
    <property type="molecule type" value="Genomic_DNA"/>
</dbReference>
<comment type="similarity">
    <text evidence="10">Belongs to the adenylate cyclase family. DacA/CdaA subfamily.</text>
</comment>
<dbReference type="GO" id="GO:0106408">
    <property type="term" value="F:diadenylate cyclase activity"/>
    <property type="evidence" value="ECO:0007669"/>
    <property type="project" value="UniProtKB-EC"/>
</dbReference>
<keyword evidence="13" id="KW-1185">Reference proteome</keyword>
<keyword evidence="9 10" id="KW-0472">Membrane</keyword>
<dbReference type="Pfam" id="PF02457">
    <property type="entry name" value="DAC"/>
    <property type="match status" value="1"/>
</dbReference>
<evidence type="ECO:0000256" key="5">
    <source>
        <dbReference type="ARBA" id="ARBA00022695"/>
    </source>
</evidence>
<dbReference type="PANTHER" id="PTHR34185">
    <property type="entry name" value="DIADENYLATE CYCLASE"/>
    <property type="match status" value="1"/>
</dbReference>
<dbReference type="Proteomes" id="UP000199387">
    <property type="component" value="Unassembled WGS sequence"/>
</dbReference>
<evidence type="ECO:0000256" key="3">
    <source>
        <dbReference type="ARBA" id="ARBA00022679"/>
    </source>
</evidence>
<organism evidence="12 13">
    <name type="scientific">Melghirimyces thermohalophilus</name>
    <dbReference type="NCBI Taxonomy" id="1236220"/>
    <lineage>
        <taxon>Bacteria</taxon>
        <taxon>Bacillati</taxon>
        <taxon>Bacillota</taxon>
        <taxon>Bacilli</taxon>
        <taxon>Bacillales</taxon>
        <taxon>Thermoactinomycetaceae</taxon>
        <taxon>Melghirimyces</taxon>
    </lineage>
</organism>
<sequence>MRLLDGITQYVNDIVDILIVSYIIYKVLMLVKGTRAVQLLKGISVVLVVWILASVFELSTLQWLTETLFSWGIIVVIIIFQPELRRALEQLGRGRFFNRTAGEDEQMITKAVGEIVKSASYLAKRRIGALIIVERKTGLTDYVESGIPIDAQLGSELLSNIFTPNAPLHDGAVIIRQNRLVAAGCYLPLSDNPFISKELGTRHRAGMGISEGTDAISIVVSEETGQISLAIYGQLERGLSEEELISRLYEELKPPGKVTLKTRKGDTDG</sequence>
<evidence type="ECO:0000313" key="13">
    <source>
        <dbReference type="Proteomes" id="UP000199387"/>
    </source>
</evidence>
<evidence type="ECO:0000256" key="9">
    <source>
        <dbReference type="ARBA" id="ARBA00023136"/>
    </source>
</evidence>
<evidence type="ECO:0000256" key="6">
    <source>
        <dbReference type="ARBA" id="ARBA00022741"/>
    </source>
</evidence>
<comment type="function">
    <text evidence="10">Catalyzes the condensation of 2 ATP molecules into cyclic di-AMP (c-di-AMP), a second messenger used to regulate differing processes in different bacteria.</text>
</comment>
<dbReference type="InterPro" id="IPR014046">
    <property type="entry name" value="C-di-AMP_synthase"/>
</dbReference>
<evidence type="ECO:0000256" key="8">
    <source>
        <dbReference type="ARBA" id="ARBA00022989"/>
    </source>
</evidence>
<protein>
    <recommendedName>
        <fullName evidence="10">Diadenylate cyclase</fullName>
        <shortName evidence="10">DAC</shortName>
        <ecNumber evidence="10">2.7.7.85</ecNumber>
    </recommendedName>
    <alternativeName>
        <fullName evidence="10">Cyclic-di-AMP synthase</fullName>
        <shortName evidence="10">c-di-AMP synthase</shortName>
    </alternativeName>
</protein>
<evidence type="ECO:0000313" key="12">
    <source>
        <dbReference type="EMBL" id="SDC65440.1"/>
    </source>
</evidence>
<dbReference type="RefSeq" id="WP_091570576.1">
    <property type="nucleotide sequence ID" value="NZ_FMZA01000012.1"/>
</dbReference>
<dbReference type="HAMAP" id="MF_01499">
    <property type="entry name" value="DacA"/>
    <property type="match status" value="1"/>
</dbReference>
<dbReference type="PROSITE" id="PS51794">
    <property type="entry name" value="DAC"/>
    <property type="match status" value="1"/>
</dbReference>
<dbReference type="InterPro" id="IPR045585">
    <property type="entry name" value="CdaA_N"/>
</dbReference>
<dbReference type="InterPro" id="IPR050338">
    <property type="entry name" value="DisA"/>
</dbReference>
<dbReference type="Pfam" id="PF19293">
    <property type="entry name" value="CdaA_N"/>
    <property type="match status" value="1"/>
</dbReference>
<evidence type="ECO:0000259" key="11">
    <source>
        <dbReference type="PROSITE" id="PS51794"/>
    </source>
</evidence>
<evidence type="ECO:0000256" key="4">
    <source>
        <dbReference type="ARBA" id="ARBA00022692"/>
    </source>
</evidence>
<accession>A0A1G6NC81</accession>
<dbReference type="NCBIfam" id="TIGR00159">
    <property type="entry name" value="diadenylate cyclase CdaA"/>
    <property type="match status" value="1"/>
</dbReference>
<dbReference type="EC" id="2.7.7.85" evidence="10"/>
<keyword evidence="4 10" id="KW-0812">Transmembrane</keyword>
<dbReference type="InterPro" id="IPR003390">
    <property type="entry name" value="DNA_integrity_scan_DisA_N"/>
</dbReference>
<keyword evidence="8 10" id="KW-1133">Transmembrane helix</keyword>
<evidence type="ECO:0000256" key="2">
    <source>
        <dbReference type="ARBA" id="ARBA00022475"/>
    </source>
</evidence>
<dbReference type="GO" id="GO:0005524">
    <property type="term" value="F:ATP binding"/>
    <property type="evidence" value="ECO:0007669"/>
    <property type="project" value="UniProtKB-UniRule"/>
</dbReference>
<feature type="transmembrane region" description="Helical" evidence="10">
    <location>
        <begin position="6"/>
        <end position="25"/>
    </location>
</feature>
<name>A0A1G6NC81_9BACL</name>
<reference evidence="12 13" key="1">
    <citation type="submission" date="2016-10" db="EMBL/GenBank/DDBJ databases">
        <authorList>
            <person name="de Groot N.N."/>
        </authorList>
    </citation>
    <scope>NUCLEOTIDE SEQUENCE [LARGE SCALE GENOMIC DNA]</scope>
    <source>
        <strain evidence="12 13">DSM 45514</strain>
    </source>
</reference>
<feature type="domain" description="DAC" evidence="11">
    <location>
        <begin position="81"/>
        <end position="241"/>
    </location>
</feature>
<dbReference type="SUPFAM" id="SSF143597">
    <property type="entry name" value="YojJ-like"/>
    <property type="match status" value="1"/>
</dbReference>
<dbReference type="PANTHER" id="PTHR34185:SF1">
    <property type="entry name" value="DIADENYLATE CYCLASE"/>
    <property type="match status" value="1"/>
</dbReference>
<evidence type="ECO:0000256" key="10">
    <source>
        <dbReference type="HAMAP-Rule" id="MF_01499"/>
    </source>
</evidence>
<keyword evidence="2 10" id="KW-1003">Cell membrane</keyword>
<comment type="subunit">
    <text evidence="10">Probably a homodimer.</text>
</comment>
<keyword evidence="7 10" id="KW-0067">ATP-binding</keyword>
<dbReference type="AlphaFoldDB" id="A0A1G6NC81"/>
<proteinExistence type="inferred from homology"/>
<comment type="caution">
    <text evidence="10">Lacks conserved residue(s) required for the propagation of feature annotation.</text>
</comment>
<dbReference type="STRING" id="1236220.SAMN04488112_11298"/>